<comment type="caution">
    <text evidence="9">The sequence shown here is derived from an EMBL/GenBank/DDBJ whole genome shotgun (WGS) entry which is preliminary data.</text>
</comment>
<dbReference type="InterPro" id="IPR001362">
    <property type="entry name" value="Glyco_hydro_32"/>
</dbReference>
<evidence type="ECO:0000256" key="2">
    <source>
        <dbReference type="ARBA" id="ARBA00012758"/>
    </source>
</evidence>
<dbReference type="InterPro" id="IPR013189">
    <property type="entry name" value="Glyco_hydro_32_C"/>
</dbReference>
<keyword evidence="10" id="KW-1185">Reference proteome</keyword>
<dbReference type="PANTHER" id="PTHR43101:SF1">
    <property type="entry name" value="BETA-FRUCTOSIDASE"/>
    <property type="match status" value="1"/>
</dbReference>
<evidence type="ECO:0000256" key="6">
    <source>
        <dbReference type="SAM" id="SignalP"/>
    </source>
</evidence>
<dbReference type="EMBL" id="CASHTH010003067">
    <property type="protein sequence ID" value="CAI8039857.1"/>
    <property type="molecule type" value="Genomic_DNA"/>
</dbReference>
<evidence type="ECO:0000256" key="4">
    <source>
        <dbReference type="ARBA" id="ARBA00023295"/>
    </source>
</evidence>
<dbReference type="Gene3D" id="2.60.120.560">
    <property type="entry name" value="Exo-inulinase, domain 1"/>
    <property type="match status" value="1"/>
</dbReference>
<dbReference type="Gene3D" id="2.115.10.20">
    <property type="entry name" value="Glycosyl hydrolase domain, family 43"/>
    <property type="match status" value="1"/>
</dbReference>
<evidence type="ECO:0000259" key="8">
    <source>
        <dbReference type="Pfam" id="PF08244"/>
    </source>
</evidence>
<dbReference type="EC" id="3.2.1.26" evidence="2"/>
<evidence type="ECO:0000256" key="5">
    <source>
        <dbReference type="RuleBase" id="RU362110"/>
    </source>
</evidence>
<name>A0AA35T2E2_GEOBA</name>
<keyword evidence="4 5" id="KW-0326">Glycosidase</keyword>
<dbReference type="PANTHER" id="PTHR43101">
    <property type="entry name" value="BETA-FRUCTOSIDASE"/>
    <property type="match status" value="1"/>
</dbReference>
<feature type="signal peptide" evidence="6">
    <location>
        <begin position="1"/>
        <end position="21"/>
    </location>
</feature>
<dbReference type="Pfam" id="PF08244">
    <property type="entry name" value="Glyco_hydro_32C"/>
    <property type="match status" value="1"/>
</dbReference>
<protein>
    <recommendedName>
        <fullName evidence="2">beta-fructofuranosidase</fullName>
        <ecNumber evidence="2">3.2.1.26</ecNumber>
    </recommendedName>
</protein>
<evidence type="ECO:0000256" key="1">
    <source>
        <dbReference type="ARBA" id="ARBA00009902"/>
    </source>
</evidence>
<dbReference type="InterPro" id="IPR051214">
    <property type="entry name" value="GH32_Enzymes"/>
</dbReference>
<dbReference type="AlphaFoldDB" id="A0AA35T2E2"/>
<comment type="similarity">
    <text evidence="1 5">Belongs to the glycosyl hydrolase 32 family.</text>
</comment>
<gene>
    <name evidence="9" type="ORF">GBAR_LOCUS22223</name>
</gene>
<evidence type="ECO:0000313" key="10">
    <source>
        <dbReference type="Proteomes" id="UP001174909"/>
    </source>
</evidence>
<feature type="domain" description="Glycosyl hydrolase family 32 C-terminal" evidence="8">
    <location>
        <begin position="420"/>
        <end position="558"/>
    </location>
</feature>
<dbReference type="Proteomes" id="UP001174909">
    <property type="component" value="Unassembled WGS sequence"/>
</dbReference>
<evidence type="ECO:0000256" key="3">
    <source>
        <dbReference type="ARBA" id="ARBA00022801"/>
    </source>
</evidence>
<sequence>MIRQILFYLCLCCVFASLSYALDTPKIFTKDNVLAAGCYNDGFSSSDMTLIIQLTVGKDVIFDEGVEVKYHVPDEDVDGWTELEFDDTNWKKDITSIGYGDGDDNTEIKSETERGWASDPYRPIYHMSSLYGMGDANGLCEWQGRYHLFYQFGPPGANRVHWGHCYSEDLVHWHDLPPALYPDTELHCFSGQCSVEDERVIALYHGKMSGNSIATASDPLLLNWKKHPNNPVIPNVETNQYEQPYNVFDPCIWKEEDGYYSISGTSANGWIRERRRSASHLFYSQDLTHWEYLHPLLIDDVFCDLGEDGAVPNFLPIGNGKHILLLFSHKRSARYYIGEYDYGTHRFTPEYHGRINHGTFGGGMVSCPSATIDSRGRLIAILNCADGRQSEEAASGLCMTLPWHLTLKEDNALAMEPVEEVKNLRATHTRLTDIAVSANKERVLDNVAGKAIEIDMTVEIGTAREFGLYVFRSPDGDERTKISIYNHRHGKTNDSLQIDTSYSSLRTDLVGKPPENAPFRLSSDGKVRLRIFLDRSLIEVFADNGECLPEWAFPRNGIDKLFPLFSRQCAVARVYPLREESNGISLFAIGGEAKVVSMDVWQMRSIWQELKYREGE</sequence>
<dbReference type="CDD" id="cd08996">
    <property type="entry name" value="GH32_FFase"/>
    <property type="match status" value="1"/>
</dbReference>
<reference evidence="9" key="1">
    <citation type="submission" date="2023-03" db="EMBL/GenBank/DDBJ databases">
        <authorList>
            <person name="Steffen K."/>
            <person name="Cardenas P."/>
        </authorList>
    </citation>
    <scope>NUCLEOTIDE SEQUENCE</scope>
</reference>
<dbReference type="InterPro" id="IPR013148">
    <property type="entry name" value="Glyco_hydro_32_N"/>
</dbReference>
<feature type="chain" id="PRO_5041464676" description="beta-fructofuranosidase" evidence="6">
    <location>
        <begin position="22"/>
        <end position="616"/>
    </location>
</feature>
<feature type="domain" description="Glycosyl hydrolase family 32 N-terminal" evidence="7">
    <location>
        <begin position="133"/>
        <end position="417"/>
    </location>
</feature>
<dbReference type="GO" id="GO:0004564">
    <property type="term" value="F:beta-fructofuranosidase activity"/>
    <property type="evidence" value="ECO:0007669"/>
    <property type="project" value="UniProtKB-EC"/>
</dbReference>
<dbReference type="SUPFAM" id="SSF49899">
    <property type="entry name" value="Concanavalin A-like lectins/glucanases"/>
    <property type="match status" value="1"/>
</dbReference>
<dbReference type="GO" id="GO:0005975">
    <property type="term" value="P:carbohydrate metabolic process"/>
    <property type="evidence" value="ECO:0007669"/>
    <property type="project" value="InterPro"/>
</dbReference>
<dbReference type="InterPro" id="IPR013320">
    <property type="entry name" value="ConA-like_dom_sf"/>
</dbReference>
<keyword evidence="6" id="KW-0732">Signal</keyword>
<dbReference type="SMART" id="SM00640">
    <property type="entry name" value="Glyco_32"/>
    <property type="match status" value="1"/>
</dbReference>
<keyword evidence="3 5" id="KW-0378">Hydrolase</keyword>
<accession>A0AA35T2E2</accession>
<dbReference type="Pfam" id="PF00251">
    <property type="entry name" value="Glyco_hydro_32N"/>
    <property type="match status" value="1"/>
</dbReference>
<evidence type="ECO:0000259" key="7">
    <source>
        <dbReference type="Pfam" id="PF00251"/>
    </source>
</evidence>
<proteinExistence type="inferred from homology"/>
<organism evidence="9 10">
    <name type="scientific">Geodia barretti</name>
    <name type="common">Barrett's horny sponge</name>
    <dbReference type="NCBI Taxonomy" id="519541"/>
    <lineage>
        <taxon>Eukaryota</taxon>
        <taxon>Metazoa</taxon>
        <taxon>Porifera</taxon>
        <taxon>Demospongiae</taxon>
        <taxon>Heteroscleromorpha</taxon>
        <taxon>Tetractinellida</taxon>
        <taxon>Astrophorina</taxon>
        <taxon>Geodiidae</taxon>
        <taxon>Geodia</taxon>
    </lineage>
</organism>
<dbReference type="SUPFAM" id="SSF75005">
    <property type="entry name" value="Arabinanase/levansucrase/invertase"/>
    <property type="match status" value="1"/>
</dbReference>
<evidence type="ECO:0000313" key="9">
    <source>
        <dbReference type="EMBL" id="CAI8039857.1"/>
    </source>
</evidence>
<dbReference type="InterPro" id="IPR023296">
    <property type="entry name" value="Glyco_hydro_beta-prop_sf"/>
</dbReference>